<dbReference type="Proteomes" id="UP000605970">
    <property type="component" value="Unassembled WGS sequence"/>
</dbReference>
<evidence type="ECO:0000259" key="2">
    <source>
        <dbReference type="PROSITE" id="PS51253"/>
    </source>
</evidence>
<comment type="caution">
    <text evidence="3">The sequence shown here is derived from an EMBL/GenBank/DDBJ whole genome shotgun (WGS) entry which is preliminary data.</text>
</comment>
<feature type="domain" description="HTH CENPB-type" evidence="2">
    <location>
        <begin position="22"/>
        <end position="95"/>
    </location>
</feature>
<evidence type="ECO:0000256" key="1">
    <source>
        <dbReference type="ARBA" id="ARBA00023125"/>
    </source>
</evidence>
<dbReference type="Gene3D" id="1.10.10.60">
    <property type="entry name" value="Homeodomain-like"/>
    <property type="match status" value="1"/>
</dbReference>
<accession>A0A8T0A1L5</accession>
<keyword evidence="4" id="KW-1185">Reference proteome</keyword>
<dbReference type="PROSITE" id="PS51253">
    <property type="entry name" value="HTH_CENPB"/>
    <property type="match status" value="1"/>
</dbReference>
<name>A0A8T0A1L5_9BILA</name>
<sequence>MSNRFKWIKSENDIKMLRRFEKSMKDRLHGYSMLNKQLFSLFIEKKSTNAPIRDEDLRRWAFKLNSQMENSIINFKGSRKWINSFKRSNNIVSRKITKFVTKRYSSDKEKIIKNAENFVNETKKCIQENNPDLVINTDQSGFQLELHWSRTLEICGKKTVEGLAQSNCHYT</sequence>
<reference evidence="3" key="1">
    <citation type="journal article" date="2020" name="Ecol. Evol.">
        <title>Genome structure and content of the rice root-knot nematode (Meloidogyne graminicola).</title>
        <authorList>
            <person name="Phan N.T."/>
            <person name="Danchin E.G.J."/>
            <person name="Klopp C."/>
            <person name="Perfus-Barbeoch L."/>
            <person name="Kozlowski D.K."/>
            <person name="Koutsovoulos G.D."/>
            <person name="Lopez-Roques C."/>
            <person name="Bouchez O."/>
            <person name="Zahm M."/>
            <person name="Besnard G."/>
            <person name="Bellafiore S."/>
        </authorList>
    </citation>
    <scope>NUCLEOTIDE SEQUENCE</scope>
    <source>
        <strain evidence="3">VN-18</strain>
    </source>
</reference>
<dbReference type="GO" id="GO:0003677">
    <property type="term" value="F:DNA binding"/>
    <property type="evidence" value="ECO:0007669"/>
    <property type="project" value="UniProtKB-KW"/>
</dbReference>
<dbReference type="InterPro" id="IPR006600">
    <property type="entry name" value="HTH_CenpB_DNA-bd_dom"/>
</dbReference>
<dbReference type="OrthoDB" id="5876883at2759"/>
<gene>
    <name evidence="3" type="ORF">Mgra_00001446</name>
</gene>
<dbReference type="EMBL" id="JABEBT010000007">
    <property type="protein sequence ID" value="KAF7639216.1"/>
    <property type="molecule type" value="Genomic_DNA"/>
</dbReference>
<dbReference type="AlphaFoldDB" id="A0A8T0A1L5"/>
<evidence type="ECO:0000313" key="3">
    <source>
        <dbReference type="EMBL" id="KAF7639216.1"/>
    </source>
</evidence>
<dbReference type="SMART" id="SM00674">
    <property type="entry name" value="CENPB"/>
    <property type="match status" value="1"/>
</dbReference>
<organism evidence="3 4">
    <name type="scientific">Meloidogyne graminicola</name>
    <dbReference type="NCBI Taxonomy" id="189291"/>
    <lineage>
        <taxon>Eukaryota</taxon>
        <taxon>Metazoa</taxon>
        <taxon>Ecdysozoa</taxon>
        <taxon>Nematoda</taxon>
        <taxon>Chromadorea</taxon>
        <taxon>Rhabditida</taxon>
        <taxon>Tylenchina</taxon>
        <taxon>Tylenchomorpha</taxon>
        <taxon>Tylenchoidea</taxon>
        <taxon>Meloidogynidae</taxon>
        <taxon>Meloidogyninae</taxon>
        <taxon>Meloidogyne</taxon>
    </lineage>
</organism>
<keyword evidence="1" id="KW-0238">DNA-binding</keyword>
<proteinExistence type="predicted"/>
<protein>
    <submittedName>
        <fullName evidence="3">HTH CENPB-type domain-containing protein</fullName>
    </submittedName>
</protein>
<dbReference type="Pfam" id="PF03221">
    <property type="entry name" value="HTH_Tnp_Tc5"/>
    <property type="match status" value="1"/>
</dbReference>
<evidence type="ECO:0000313" key="4">
    <source>
        <dbReference type="Proteomes" id="UP000605970"/>
    </source>
</evidence>